<dbReference type="Proteomes" id="UP000324974">
    <property type="component" value="Chromosome"/>
</dbReference>
<organism evidence="6 7">
    <name type="scientific">Limnoglobus roseus</name>
    <dbReference type="NCBI Taxonomy" id="2598579"/>
    <lineage>
        <taxon>Bacteria</taxon>
        <taxon>Pseudomonadati</taxon>
        <taxon>Planctomycetota</taxon>
        <taxon>Planctomycetia</taxon>
        <taxon>Gemmatales</taxon>
        <taxon>Gemmataceae</taxon>
        <taxon>Limnoglobus</taxon>
    </lineage>
</organism>
<dbReference type="AlphaFoldDB" id="A0A5C1A612"/>
<dbReference type="KEGG" id="lrs:PX52LOC_00653"/>
<keyword evidence="3" id="KW-1005">Bacterial flagellum biogenesis</keyword>
<dbReference type="RefSeq" id="WP_149108736.1">
    <property type="nucleotide sequence ID" value="NZ_CP042425.1"/>
</dbReference>
<dbReference type="Pfam" id="PF05130">
    <property type="entry name" value="FlgN"/>
    <property type="match status" value="1"/>
</dbReference>
<dbReference type="SUPFAM" id="SSF140566">
    <property type="entry name" value="FlgN-like"/>
    <property type="match status" value="1"/>
</dbReference>
<accession>A0A5C1A612</accession>
<evidence type="ECO:0000256" key="3">
    <source>
        <dbReference type="ARBA" id="ARBA00022795"/>
    </source>
</evidence>
<evidence type="ECO:0000256" key="2">
    <source>
        <dbReference type="ARBA" id="ARBA00007703"/>
    </source>
</evidence>
<dbReference type="EMBL" id="CP042425">
    <property type="protein sequence ID" value="QEL13795.1"/>
    <property type="molecule type" value="Genomic_DNA"/>
</dbReference>
<feature type="coiled-coil region" evidence="4">
    <location>
        <begin position="105"/>
        <end position="132"/>
    </location>
</feature>
<name>A0A5C1A612_9BACT</name>
<evidence type="ECO:0000256" key="1">
    <source>
        <dbReference type="ARBA" id="ARBA00002397"/>
    </source>
</evidence>
<feature type="region of interest" description="Disordered" evidence="5">
    <location>
        <begin position="145"/>
        <end position="166"/>
    </location>
</feature>
<dbReference type="GO" id="GO:0044780">
    <property type="term" value="P:bacterial-type flagellum assembly"/>
    <property type="evidence" value="ECO:0007669"/>
    <property type="project" value="InterPro"/>
</dbReference>
<comment type="similarity">
    <text evidence="2">Belongs to the FlgN family.</text>
</comment>
<evidence type="ECO:0000256" key="5">
    <source>
        <dbReference type="SAM" id="MobiDB-lite"/>
    </source>
</evidence>
<evidence type="ECO:0000313" key="7">
    <source>
        <dbReference type="Proteomes" id="UP000324974"/>
    </source>
</evidence>
<reference evidence="7" key="1">
    <citation type="submission" date="2019-08" db="EMBL/GenBank/DDBJ databases">
        <title>Limnoglobus roseus gen. nov., sp. nov., a novel freshwater planctomycete with a giant genome from the family Gemmataceae.</title>
        <authorList>
            <person name="Kulichevskaya I.S."/>
            <person name="Naumoff D.G."/>
            <person name="Miroshnikov K."/>
            <person name="Ivanova A."/>
            <person name="Philippov D.A."/>
            <person name="Hakobyan A."/>
            <person name="Rijpstra I.C."/>
            <person name="Sinninghe Damste J.S."/>
            <person name="Liesack W."/>
            <person name="Dedysh S.N."/>
        </authorList>
    </citation>
    <scope>NUCLEOTIDE SEQUENCE [LARGE SCALE GENOMIC DNA]</scope>
    <source>
        <strain evidence="7">PX52</strain>
    </source>
</reference>
<dbReference type="InterPro" id="IPR036679">
    <property type="entry name" value="FlgN-like_sf"/>
</dbReference>
<evidence type="ECO:0000313" key="6">
    <source>
        <dbReference type="EMBL" id="QEL13795.1"/>
    </source>
</evidence>
<gene>
    <name evidence="6" type="ORF">PX52LOC_00653</name>
</gene>
<proteinExistence type="inferred from homology"/>
<protein>
    <recommendedName>
        <fullName evidence="8">Flagellar protein FlgN</fullName>
    </recommendedName>
</protein>
<keyword evidence="7" id="KW-1185">Reference proteome</keyword>
<evidence type="ECO:0000256" key="4">
    <source>
        <dbReference type="SAM" id="Coils"/>
    </source>
</evidence>
<comment type="function">
    <text evidence="1">Required for the efficient initiation of filament assembly.</text>
</comment>
<sequence>MLPTSVPNFQQLTERLLGHLRQEELLLRTSKECLLGVHDALRQGDLNALQVAQPHQEKLAADLRGASEQRATAATAISQSLGLSGGNVTLSELADRLSPTLARQLRDARESMRDALADVVELQRANANLVQTLRSYFSGVLSGLSSADAPASTRYGPTGGRLQTVG</sequence>
<dbReference type="InterPro" id="IPR007809">
    <property type="entry name" value="FlgN-like"/>
</dbReference>
<evidence type="ECO:0008006" key="8">
    <source>
        <dbReference type="Google" id="ProtNLM"/>
    </source>
</evidence>
<keyword evidence="4" id="KW-0175">Coiled coil</keyword>
<dbReference type="Gene3D" id="1.20.58.300">
    <property type="entry name" value="FlgN-like"/>
    <property type="match status" value="1"/>
</dbReference>